<dbReference type="AlphaFoldDB" id="A0A402A9P1"/>
<dbReference type="PANTHER" id="PTHR12215">
    <property type="entry name" value="PHOSPHOPANTETHEINE TRANSFERASE"/>
    <property type="match status" value="1"/>
</dbReference>
<feature type="domain" description="4'-phosphopantetheinyl transferase N-terminal" evidence="7">
    <location>
        <begin position="33"/>
        <end position="116"/>
    </location>
</feature>
<comment type="cofactor">
    <cofactor evidence="1">
        <name>Mg(2+)</name>
        <dbReference type="ChEBI" id="CHEBI:18420"/>
    </cofactor>
</comment>
<dbReference type="Pfam" id="PF01648">
    <property type="entry name" value="ACPS"/>
    <property type="match status" value="1"/>
</dbReference>
<evidence type="ECO:0000256" key="4">
    <source>
        <dbReference type="ARBA" id="ARBA00022723"/>
    </source>
</evidence>
<evidence type="ECO:0000256" key="5">
    <source>
        <dbReference type="ARBA" id="ARBA00022842"/>
    </source>
</evidence>
<keyword evidence="9" id="KW-1185">Reference proteome</keyword>
<dbReference type="PANTHER" id="PTHR12215:SF10">
    <property type="entry name" value="L-AMINOADIPATE-SEMIALDEHYDE DEHYDROGENASE-PHOSPHOPANTETHEINYL TRANSFERASE"/>
    <property type="match status" value="1"/>
</dbReference>
<accession>A0A402A9P1</accession>
<keyword evidence="5" id="KW-0460">Magnesium</keyword>
<gene>
    <name evidence="8" type="ORF">KTT_55300</name>
</gene>
<dbReference type="GO" id="GO:0019878">
    <property type="term" value="P:lysine biosynthetic process via aminoadipic acid"/>
    <property type="evidence" value="ECO:0007669"/>
    <property type="project" value="TreeGrafter"/>
</dbReference>
<dbReference type="InterPro" id="IPR055066">
    <property type="entry name" value="AASDHPPT_N"/>
</dbReference>
<dbReference type="OrthoDB" id="9808281at2"/>
<proteinExistence type="inferred from homology"/>
<name>A0A402A9P1_9CHLR</name>
<dbReference type="GO" id="GO:0005829">
    <property type="term" value="C:cytosol"/>
    <property type="evidence" value="ECO:0007669"/>
    <property type="project" value="TreeGrafter"/>
</dbReference>
<comment type="caution">
    <text evidence="8">The sequence shown here is derived from an EMBL/GenBank/DDBJ whole genome shotgun (WGS) entry which is preliminary data.</text>
</comment>
<comment type="similarity">
    <text evidence="2">Belongs to the P-Pant transferase superfamily. Gsp/Sfp/HetI/AcpT family.</text>
</comment>
<dbReference type="NCBIfam" id="TIGR00556">
    <property type="entry name" value="pantethn_trn"/>
    <property type="match status" value="1"/>
</dbReference>
<organism evidence="8 9">
    <name type="scientific">Tengunoibacter tsumagoiensis</name>
    <dbReference type="NCBI Taxonomy" id="2014871"/>
    <lineage>
        <taxon>Bacteria</taxon>
        <taxon>Bacillati</taxon>
        <taxon>Chloroflexota</taxon>
        <taxon>Ktedonobacteria</taxon>
        <taxon>Ktedonobacterales</taxon>
        <taxon>Dictyobacteraceae</taxon>
        <taxon>Tengunoibacter</taxon>
    </lineage>
</organism>
<dbReference type="GO" id="GO:0008897">
    <property type="term" value="F:holo-[acyl-carrier-protein] synthase activity"/>
    <property type="evidence" value="ECO:0007669"/>
    <property type="project" value="InterPro"/>
</dbReference>
<evidence type="ECO:0000313" key="9">
    <source>
        <dbReference type="Proteomes" id="UP000287352"/>
    </source>
</evidence>
<dbReference type="Pfam" id="PF22624">
    <property type="entry name" value="AASDHPPT_N"/>
    <property type="match status" value="1"/>
</dbReference>
<dbReference type="SUPFAM" id="SSF56214">
    <property type="entry name" value="4'-phosphopantetheinyl transferase"/>
    <property type="match status" value="2"/>
</dbReference>
<dbReference type="Gene3D" id="3.90.470.20">
    <property type="entry name" value="4'-phosphopantetheinyl transferase domain"/>
    <property type="match status" value="2"/>
</dbReference>
<dbReference type="GO" id="GO:0006633">
    <property type="term" value="P:fatty acid biosynthetic process"/>
    <property type="evidence" value="ECO:0007669"/>
    <property type="project" value="InterPro"/>
</dbReference>
<dbReference type="InterPro" id="IPR008278">
    <property type="entry name" value="4-PPantetheinyl_Trfase_dom"/>
</dbReference>
<evidence type="ECO:0000313" key="8">
    <source>
        <dbReference type="EMBL" id="GCE15671.1"/>
    </source>
</evidence>
<evidence type="ECO:0000259" key="7">
    <source>
        <dbReference type="Pfam" id="PF22624"/>
    </source>
</evidence>
<dbReference type="InterPro" id="IPR004568">
    <property type="entry name" value="Ppantetheine-prot_Trfase_dom"/>
</dbReference>
<keyword evidence="3 8" id="KW-0808">Transferase</keyword>
<evidence type="ECO:0000259" key="6">
    <source>
        <dbReference type="Pfam" id="PF01648"/>
    </source>
</evidence>
<feature type="domain" description="4'-phosphopantetheinyl transferase" evidence="6">
    <location>
        <begin position="123"/>
        <end position="231"/>
    </location>
</feature>
<dbReference type="InterPro" id="IPR037143">
    <property type="entry name" value="4-PPantetheinyl_Trfase_dom_sf"/>
</dbReference>
<reference evidence="9" key="1">
    <citation type="submission" date="2018-12" db="EMBL/GenBank/DDBJ databases">
        <title>Tengunoibacter tsumagoiensis gen. nov., sp. nov., Dictyobacter kobayashii sp. nov., D. alpinus sp. nov., and D. joshuensis sp. nov. and description of Dictyobacteraceae fam. nov. within the order Ktedonobacterales isolated from Tengu-no-mugimeshi.</title>
        <authorList>
            <person name="Wang C.M."/>
            <person name="Zheng Y."/>
            <person name="Sakai Y."/>
            <person name="Toyoda A."/>
            <person name="Minakuchi Y."/>
            <person name="Abe K."/>
            <person name="Yokota A."/>
            <person name="Yabe S."/>
        </authorList>
    </citation>
    <scope>NUCLEOTIDE SEQUENCE [LARGE SCALE GENOMIC DNA]</scope>
    <source>
        <strain evidence="9">Uno3</strain>
    </source>
</reference>
<dbReference type="Proteomes" id="UP000287352">
    <property type="component" value="Unassembled WGS sequence"/>
</dbReference>
<sequence length="252" mass="29900">MITNTRVDQILKRPYANQIHIWYAELQQPDEYYVQLEKTLSHDEQKRASLFYFDHDRRRFVTSRAILRTILGHYLEIAAEECRFVYQKYGRPELDPLHHSSLRFNVSHSYELAIYAFSDAWTVGIDIEYVRLLADMEQLAKRCFSAREYSFFLTLPEEQRQEAFFRYWTFKEATVKALGDGLRYSLERIDVGALPDDQESSILLALPNETELRSLWRLHPLRPSQGYKATIALAERRGVQPQDLIRVWNEPF</sequence>
<evidence type="ECO:0000256" key="3">
    <source>
        <dbReference type="ARBA" id="ARBA00022679"/>
    </source>
</evidence>
<dbReference type="EMBL" id="BIFR01000002">
    <property type="protein sequence ID" value="GCE15671.1"/>
    <property type="molecule type" value="Genomic_DNA"/>
</dbReference>
<dbReference type="GO" id="GO:0000287">
    <property type="term" value="F:magnesium ion binding"/>
    <property type="evidence" value="ECO:0007669"/>
    <property type="project" value="InterPro"/>
</dbReference>
<keyword evidence="4" id="KW-0479">Metal-binding</keyword>
<evidence type="ECO:0000256" key="1">
    <source>
        <dbReference type="ARBA" id="ARBA00001946"/>
    </source>
</evidence>
<dbReference type="RefSeq" id="WP_126583096.1">
    <property type="nucleotide sequence ID" value="NZ_BIFR01000002.1"/>
</dbReference>
<protein>
    <submittedName>
        <fullName evidence="8">4'-phosphopantetheinyl transferase</fullName>
    </submittedName>
</protein>
<evidence type="ECO:0000256" key="2">
    <source>
        <dbReference type="ARBA" id="ARBA00010990"/>
    </source>
</evidence>
<dbReference type="InterPro" id="IPR050559">
    <property type="entry name" value="P-Pant_transferase_sf"/>
</dbReference>